<keyword evidence="5 18" id="KW-0812">Transmembrane</keyword>
<dbReference type="CDD" id="cd23509">
    <property type="entry name" value="Gnk2-like"/>
    <property type="match status" value="2"/>
</dbReference>
<dbReference type="InterPro" id="IPR001245">
    <property type="entry name" value="Ser-Thr/Tyr_kinase_cat_dom"/>
</dbReference>
<keyword evidence="15" id="KW-0325">Glycoprotein</keyword>
<feature type="domain" description="Protein kinase" evidence="20">
    <location>
        <begin position="445"/>
        <end position="721"/>
    </location>
</feature>
<organism evidence="22 23">
    <name type="scientific">Vitis vinifera</name>
    <name type="common">Grape</name>
    <dbReference type="NCBI Taxonomy" id="29760"/>
    <lineage>
        <taxon>Eukaryota</taxon>
        <taxon>Viridiplantae</taxon>
        <taxon>Streptophyta</taxon>
        <taxon>Embryophyta</taxon>
        <taxon>Tracheophyta</taxon>
        <taxon>Spermatophyta</taxon>
        <taxon>Magnoliopsida</taxon>
        <taxon>eudicotyledons</taxon>
        <taxon>Gunneridae</taxon>
        <taxon>Pentapetalae</taxon>
        <taxon>rosids</taxon>
        <taxon>Vitales</taxon>
        <taxon>Vitaceae</taxon>
        <taxon>Viteae</taxon>
        <taxon>Vitis</taxon>
    </lineage>
</organism>
<dbReference type="InterPro" id="IPR002902">
    <property type="entry name" value="GNK2"/>
</dbReference>
<evidence type="ECO:0000256" key="3">
    <source>
        <dbReference type="ARBA" id="ARBA00022527"/>
    </source>
</evidence>
<evidence type="ECO:0000256" key="8">
    <source>
        <dbReference type="ARBA" id="ARBA00022741"/>
    </source>
</evidence>
<dbReference type="Proteomes" id="UP000288805">
    <property type="component" value="Unassembled WGS sequence"/>
</dbReference>
<evidence type="ECO:0000256" key="1">
    <source>
        <dbReference type="ARBA" id="ARBA00004167"/>
    </source>
</evidence>
<evidence type="ECO:0000313" key="23">
    <source>
        <dbReference type="Proteomes" id="UP000288805"/>
    </source>
</evidence>
<evidence type="ECO:0000256" key="13">
    <source>
        <dbReference type="ARBA" id="ARBA00023157"/>
    </source>
</evidence>
<dbReference type="InterPro" id="IPR038408">
    <property type="entry name" value="GNK2_sf"/>
</dbReference>
<dbReference type="FunFam" id="1.10.510.10:FF:001697">
    <property type="entry name" value="Uncharacterized protein"/>
    <property type="match status" value="1"/>
</dbReference>
<dbReference type="Gene3D" id="3.30.430.20">
    <property type="entry name" value="Gnk2 domain, C-X8-C-X2-C motif"/>
    <property type="match status" value="3"/>
</dbReference>
<protein>
    <recommendedName>
        <fullName evidence="2">non-specific serine/threonine protein kinase</fullName>
        <ecNumber evidence="2">2.7.11.1</ecNumber>
    </recommendedName>
</protein>
<evidence type="ECO:0000256" key="2">
    <source>
        <dbReference type="ARBA" id="ARBA00012513"/>
    </source>
</evidence>
<evidence type="ECO:0000256" key="5">
    <source>
        <dbReference type="ARBA" id="ARBA00022692"/>
    </source>
</evidence>
<dbReference type="Gene3D" id="3.30.200.20">
    <property type="entry name" value="Phosphorylase Kinase, domain 1"/>
    <property type="match status" value="1"/>
</dbReference>
<evidence type="ECO:0000256" key="7">
    <source>
        <dbReference type="ARBA" id="ARBA00022737"/>
    </source>
</evidence>
<feature type="domain" description="Gnk2-homologous" evidence="21">
    <location>
        <begin position="131"/>
        <end position="238"/>
    </location>
</feature>
<keyword evidence="9 22" id="KW-0418">Kinase</keyword>
<dbReference type="GO" id="GO:0030246">
    <property type="term" value="F:carbohydrate binding"/>
    <property type="evidence" value="ECO:0007669"/>
    <property type="project" value="UniProtKB-KW"/>
</dbReference>
<dbReference type="EC" id="2.7.11.1" evidence="2"/>
<dbReference type="PROSITE" id="PS00108">
    <property type="entry name" value="PROTEIN_KINASE_ST"/>
    <property type="match status" value="1"/>
</dbReference>
<evidence type="ECO:0000256" key="6">
    <source>
        <dbReference type="ARBA" id="ARBA00022729"/>
    </source>
</evidence>
<gene>
    <name evidence="22" type="primary">VvCHDp001036_9</name>
    <name evidence="22" type="ORF">CK203_027046</name>
</gene>
<dbReference type="InterPro" id="IPR000719">
    <property type="entry name" value="Prot_kinase_dom"/>
</dbReference>
<sequence>MGSNLFSTRAFLLFLISIFSLIVFASGQLSYLYSFCGSETPDGDYKANLTSLLDSLSSKASTYTFYNDTLNQIYSLYLCRGDVNATTCQSCVKTAGQEIQEQCQYNKTAIIWYDQCMLRYSNEDFIGTMNTSPGFLMWNVNNRTDPDDKDVGALSLMYKLVSEAPYSEDMVSIKNETSVNNASLMLYGLAQCTRDISDASCSSCLVELSSEIDNCCQEKVGWRVVGPNCNIRYERYLFYDEVPADPPAPAPAPDNPGELKICARSLEVWGFGPGRGGWWESGIGINGDWLTSTWVQGRLKKGKALHLVWDLMFKRVNWEVYSCKVALMTWDFVWALRSRRFLTWDFILALRKSGEGGGGNNTIKIVIITVSAITGAAVVLGFFLYFSFFSRKSRRGEQKSEEILLNVLDRPTGTHFMEGHMHDQDNTVETYYFNLTTILAATNNFSDSNKLGEGGFGPVYKGKLLDGREIAVKRLSTKSGQGLEEFKNEVMLIIKLQHKNLVRLLGCCMEGDEKLLVYEYMANTSLDAFLFDPTKCKELNWDKRAAIVRGIARGILYLHEDSRLKIIHRDLKASNVLLDEEMNAKISDFGTARIFGSKQLDANTNRVVGTFGYMAPEYAMEGLFSVKSDTYSFGVLLLEILSGKKNSGLYSTDHSQNLLSHAWQLWNEDKGLEFIDRNLVDKCPASEAVRWIHIALLCVQEDPNDRPPMSSVALMLGSKWVNLPQPSAPPFSVGRSFMSDLSSTSGSGLDAHPSTGRDVYQYDGSHIEDGIASKITRCICIGLLCVPEDFADRPKMPSVLFMLDSHSWSPVPSQPSFLCLLISFINAQPIYDYHLHQGQDGDTANRNFETNLSSLLDSVSSKASLHKFYNDSSNKIYSLYQCRGDVNTTTCHT</sequence>
<keyword evidence="8" id="KW-0547">Nucleotide-binding</keyword>
<comment type="caution">
    <text evidence="22">The sequence shown here is derived from an EMBL/GenBank/DDBJ whole genome shotgun (WGS) entry which is preliminary data.</text>
</comment>
<dbReference type="Pfam" id="PF07714">
    <property type="entry name" value="PK_Tyr_Ser-Thr"/>
    <property type="match status" value="1"/>
</dbReference>
<evidence type="ECO:0000256" key="16">
    <source>
        <dbReference type="ARBA" id="ARBA00047899"/>
    </source>
</evidence>
<dbReference type="Pfam" id="PF01657">
    <property type="entry name" value="Stress-antifung"/>
    <property type="match status" value="3"/>
</dbReference>
<evidence type="ECO:0000256" key="18">
    <source>
        <dbReference type="SAM" id="Phobius"/>
    </source>
</evidence>
<keyword evidence="12 18" id="KW-0472">Membrane</keyword>
<reference evidence="22 23" key="1">
    <citation type="journal article" date="2018" name="PLoS Genet.">
        <title>Population sequencing reveals clonal diversity and ancestral inbreeding in the grapevine cultivar Chardonnay.</title>
        <authorList>
            <person name="Roach M.J."/>
            <person name="Johnson D.L."/>
            <person name="Bohlmann J."/>
            <person name="van Vuuren H.J."/>
            <person name="Jones S.J."/>
            <person name="Pretorius I.S."/>
            <person name="Schmidt S.A."/>
            <person name="Borneman A.R."/>
        </authorList>
    </citation>
    <scope>NUCLEOTIDE SEQUENCE [LARGE SCALE GENOMIC DNA]</scope>
    <source>
        <strain evidence="23">cv. Chardonnay</strain>
        <tissue evidence="22">Leaf</tissue>
    </source>
</reference>
<keyword evidence="14 22" id="KW-0675">Receptor</keyword>
<keyword evidence="7" id="KW-0677">Repeat</keyword>
<evidence type="ECO:0000256" key="17">
    <source>
        <dbReference type="ARBA" id="ARBA00048679"/>
    </source>
</evidence>
<evidence type="ECO:0000259" key="20">
    <source>
        <dbReference type="PROSITE" id="PS50011"/>
    </source>
</evidence>
<evidence type="ECO:0000256" key="19">
    <source>
        <dbReference type="SAM" id="SignalP"/>
    </source>
</evidence>
<keyword evidence="11 18" id="KW-1133">Transmembrane helix</keyword>
<evidence type="ECO:0000256" key="15">
    <source>
        <dbReference type="ARBA" id="ARBA00023180"/>
    </source>
</evidence>
<keyword evidence="13" id="KW-1015">Disulfide bond</keyword>
<evidence type="ECO:0000256" key="10">
    <source>
        <dbReference type="ARBA" id="ARBA00022840"/>
    </source>
</evidence>
<dbReference type="AlphaFoldDB" id="A0A438HRM9"/>
<evidence type="ECO:0000256" key="11">
    <source>
        <dbReference type="ARBA" id="ARBA00022989"/>
    </source>
</evidence>
<dbReference type="PROSITE" id="PS51473">
    <property type="entry name" value="GNK2"/>
    <property type="match status" value="3"/>
</dbReference>
<keyword evidence="6 19" id="KW-0732">Signal</keyword>
<evidence type="ECO:0000256" key="4">
    <source>
        <dbReference type="ARBA" id="ARBA00022679"/>
    </source>
</evidence>
<feature type="signal peptide" evidence="19">
    <location>
        <begin position="1"/>
        <end position="27"/>
    </location>
</feature>
<feature type="chain" id="PRO_5019095971" description="non-specific serine/threonine protein kinase" evidence="19">
    <location>
        <begin position="28"/>
        <end position="893"/>
    </location>
</feature>
<comment type="catalytic activity">
    <reaction evidence="16">
        <text>L-threonyl-[protein] + ATP = O-phospho-L-threonyl-[protein] + ADP + H(+)</text>
        <dbReference type="Rhea" id="RHEA:46608"/>
        <dbReference type="Rhea" id="RHEA-COMP:11060"/>
        <dbReference type="Rhea" id="RHEA-COMP:11605"/>
        <dbReference type="ChEBI" id="CHEBI:15378"/>
        <dbReference type="ChEBI" id="CHEBI:30013"/>
        <dbReference type="ChEBI" id="CHEBI:30616"/>
        <dbReference type="ChEBI" id="CHEBI:61977"/>
        <dbReference type="ChEBI" id="CHEBI:456216"/>
        <dbReference type="EC" id="2.7.11.1"/>
    </reaction>
</comment>
<comment type="subcellular location">
    <subcellularLocation>
        <location evidence="1">Membrane</location>
        <topology evidence="1">Single-pass membrane protein</topology>
    </subcellularLocation>
</comment>
<dbReference type="GO" id="GO:0005524">
    <property type="term" value="F:ATP binding"/>
    <property type="evidence" value="ECO:0007669"/>
    <property type="project" value="UniProtKB-KW"/>
</dbReference>
<feature type="domain" description="Gnk2-homologous" evidence="21">
    <location>
        <begin position="830"/>
        <end position="893"/>
    </location>
</feature>
<evidence type="ECO:0000256" key="14">
    <source>
        <dbReference type="ARBA" id="ARBA00023170"/>
    </source>
</evidence>
<keyword evidence="4" id="KW-0808">Transferase</keyword>
<feature type="domain" description="Gnk2-homologous" evidence="21">
    <location>
        <begin position="27"/>
        <end position="125"/>
    </location>
</feature>
<evidence type="ECO:0000259" key="21">
    <source>
        <dbReference type="PROSITE" id="PS51473"/>
    </source>
</evidence>
<dbReference type="PANTHER" id="PTHR27002">
    <property type="entry name" value="RECEPTOR-LIKE SERINE/THREONINE-PROTEIN KINASE SD1-8"/>
    <property type="match status" value="1"/>
</dbReference>
<dbReference type="PANTHER" id="PTHR27002:SF804">
    <property type="entry name" value="OS02G0710500 PROTEIN"/>
    <property type="match status" value="1"/>
</dbReference>
<dbReference type="InterPro" id="IPR011009">
    <property type="entry name" value="Kinase-like_dom_sf"/>
</dbReference>
<feature type="transmembrane region" description="Helical" evidence="18">
    <location>
        <begin position="365"/>
        <end position="389"/>
    </location>
</feature>
<evidence type="ECO:0000313" key="22">
    <source>
        <dbReference type="EMBL" id="RVW87099.1"/>
    </source>
</evidence>
<dbReference type="FunFam" id="3.30.200.20:FF:000195">
    <property type="entry name" value="G-type lectin S-receptor-like serine/threonine-protein kinase"/>
    <property type="match status" value="1"/>
</dbReference>
<evidence type="ECO:0000256" key="9">
    <source>
        <dbReference type="ARBA" id="ARBA00022777"/>
    </source>
</evidence>
<dbReference type="InterPro" id="IPR008271">
    <property type="entry name" value="Ser/Thr_kinase_AS"/>
</dbReference>
<dbReference type="PROSITE" id="PS50011">
    <property type="entry name" value="PROTEIN_KINASE_DOM"/>
    <property type="match status" value="1"/>
</dbReference>
<dbReference type="SMART" id="SM00220">
    <property type="entry name" value="S_TKc"/>
    <property type="match status" value="1"/>
</dbReference>
<name>A0A438HRM9_VITVI</name>
<dbReference type="Gene3D" id="1.10.510.10">
    <property type="entry name" value="Transferase(Phosphotransferase) domain 1"/>
    <property type="match status" value="1"/>
</dbReference>
<dbReference type="FunFam" id="3.30.430.20:FF:000009">
    <property type="entry name" value="Cysteine-rich receptor-like protein kinase 28"/>
    <property type="match status" value="1"/>
</dbReference>
<keyword evidence="3" id="KW-0723">Serine/threonine-protein kinase</keyword>
<comment type="catalytic activity">
    <reaction evidence="17">
        <text>L-seryl-[protein] + ATP = O-phospho-L-seryl-[protein] + ADP + H(+)</text>
        <dbReference type="Rhea" id="RHEA:17989"/>
        <dbReference type="Rhea" id="RHEA-COMP:9863"/>
        <dbReference type="Rhea" id="RHEA-COMP:11604"/>
        <dbReference type="ChEBI" id="CHEBI:15378"/>
        <dbReference type="ChEBI" id="CHEBI:29999"/>
        <dbReference type="ChEBI" id="CHEBI:30616"/>
        <dbReference type="ChEBI" id="CHEBI:83421"/>
        <dbReference type="ChEBI" id="CHEBI:456216"/>
        <dbReference type="EC" id="2.7.11.1"/>
    </reaction>
</comment>
<accession>A0A438HRM9</accession>
<proteinExistence type="predicted"/>
<dbReference type="SUPFAM" id="SSF56112">
    <property type="entry name" value="Protein kinase-like (PK-like)"/>
    <property type="match status" value="1"/>
</dbReference>
<dbReference type="CDD" id="cd14066">
    <property type="entry name" value="STKc_IRAK"/>
    <property type="match status" value="1"/>
</dbReference>
<dbReference type="EMBL" id="QGNW01000186">
    <property type="protein sequence ID" value="RVW87099.1"/>
    <property type="molecule type" value="Genomic_DNA"/>
</dbReference>
<dbReference type="GO" id="GO:0004674">
    <property type="term" value="F:protein serine/threonine kinase activity"/>
    <property type="evidence" value="ECO:0007669"/>
    <property type="project" value="UniProtKB-KW"/>
</dbReference>
<keyword evidence="10" id="KW-0067">ATP-binding</keyword>
<evidence type="ECO:0000256" key="12">
    <source>
        <dbReference type="ARBA" id="ARBA00023136"/>
    </source>
</evidence>
<keyword evidence="22" id="KW-0430">Lectin</keyword>
<dbReference type="GO" id="GO:0016020">
    <property type="term" value="C:membrane"/>
    <property type="evidence" value="ECO:0007669"/>
    <property type="project" value="UniProtKB-SubCell"/>
</dbReference>